<dbReference type="InterPro" id="IPR036390">
    <property type="entry name" value="WH_DNA-bd_sf"/>
</dbReference>
<name>A0A402ARE4_9CHLR</name>
<proteinExistence type="inferred from homology"/>
<dbReference type="Gene3D" id="3.30.420.40">
    <property type="match status" value="2"/>
</dbReference>
<dbReference type="RefSeq" id="WP_126553439.1">
    <property type="nucleotide sequence ID" value="NZ_BIFS01000001.1"/>
</dbReference>
<dbReference type="OrthoDB" id="9796533at2"/>
<dbReference type="InterPro" id="IPR049874">
    <property type="entry name" value="ROK_cs"/>
</dbReference>
<dbReference type="Proteomes" id="UP000287188">
    <property type="component" value="Unassembled WGS sequence"/>
</dbReference>
<protein>
    <submittedName>
        <fullName evidence="2">Sugar kinase</fullName>
    </submittedName>
</protein>
<comment type="similarity">
    <text evidence="1">Belongs to the ROK (NagC/XylR) family.</text>
</comment>
<comment type="caution">
    <text evidence="2">The sequence shown here is derived from an EMBL/GenBank/DDBJ whole genome shotgun (WGS) entry which is preliminary data.</text>
</comment>
<evidence type="ECO:0000313" key="2">
    <source>
        <dbReference type="EMBL" id="GCE21643.1"/>
    </source>
</evidence>
<dbReference type="PANTHER" id="PTHR18964">
    <property type="entry name" value="ROK (REPRESSOR, ORF, KINASE) FAMILY"/>
    <property type="match status" value="1"/>
</dbReference>
<sequence>MGLNPTARDLRRINKRTILQTMFQSDSISRLELSQRSGLSTGTVTNIINELLTEGIVLESGFAESEGGRRRSILTLNQTYRYFLGGELGETDIMIELFDLRLQKLNAFRISLTPEQNNPSQVVRFLIDGITILLQAAELTPDKILSMGLGLPGIVEYTEREMVSAPAWNWEPIPLKAMLREHFPFAFHLDNGVKVMALGEVESNPLMATKTVASVTLGTGVGAGIIHEGKLYRGATNSAGEWGHTIFNLDGPLCRCGRRGCLEAYIGSAAIIHRLRERADQHPALSCPDEISIIQALIRAARQDDAVANQVLEETLHYLGAGLANLINLFNPHCIILGGWLSGELGTFALPAIEEIVARYALTQPNEVVEISLSLLGRDGVSMGAARLCLEEFLDNVGGGKNSASLTSLQR</sequence>
<reference evidence="3" key="1">
    <citation type="submission" date="2018-12" db="EMBL/GenBank/DDBJ databases">
        <title>Tengunoibacter tsumagoiensis gen. nov., sp. nov., Dictyobacter kobayashii sp. nov., D. alpinus sp. nov., and D. joshuensis sp. nov. and description of Dictyobacteraceae fam. nov. within the order Ktedonobacterales isolated from Tengu-no-mugimeshi.</title>
        <authorList>
            <person name="Wang C.M."/>
            <person name="Zheng Y."/>
            <person name="Sakai Y."/>
            <person name="Toyoda A."/>
            <person name="Minakuchi Y."/>
            <person name="Abe K."/>
            <person name="Yokota A."/>
            <person name="Yabe S."/>
        </authorList>
    </citation>
    <scope>NUCLEOTIDE SEQUENCE [LARGE SCALE GENOMIC DNA]</scope>
    <source>
        <strain evidence="3">Uno11</strain>
    </source>
</reference>
<dbReference type="InterPro" id="IPR036388">
    <property type="entry name" value="WH-like_DNA-bd_sf"/>
</dbReference>
<gene>
    <name evidence="2" type="ORF">KDK_54430</name>
</gene>
<dbReference type="EMBL" id="BIFS01000001">
    <property type="protein sequence ID" value="GCE21643.1"/>
    <property type="molecule type" value="Genomic_DNA"/>
</dbReference>
<evidence type="ECO:0000313" key="3">
    <source>
        <dbReference type="Proteomes" id="UP000287188"/>
    </source>
</evidence>
<dbReference type="SUPFAM" id="SSF53067">
    <property type="entry name" value="Actin-like ATPase domain"/>
    <property type="match status" value="1"/>
</dbReference>
<dbReference type="InterPro" id="IPR000600">
    <property type="entry name" value="ROK"/>
</dbReference>
<organism evidence="2 3">
    <name type="scientific">Dictyobacter kobayashii</name>
    <dbReference type="NCBI Taxonomy" id="2014872"/>
    <lineage>
        <taxon>Bacteria</taxon>
        <taxon>Bacillati</taxon>
        <taxon>Chloroflexota</taxon>
        <taxon>Ktedonobacteria</taxon>
        <taxon>Ktedonobacterales</taxon>
        <taxon>Dictyobacteraceae</taxon>
        <taxon>Dictyobacter</taxon>
    </lineage>
</organism>
<dbReference type="Gene3D" id="1.10.10.10">
    <property type="entry name" value="Winged helix-like DNA-binding domain superfamily/Winged helix DNA-binding domain"/>
    <property type="match status" value="1"/>
</dbReference>
<dbReference type="Pfam" id="PF00480">
    <property type="entry name" value="ROK"/>
    <property type="match status" value="1"/>
</dbReference>
<dbReference type="GO" id="GO:0016301">
    <property type="term" value="F:kinase activity"/>
    <property type="evidence" value="ECO:0007669"/>
    <property type="project" value="UniProtKB-KW"/>
</dbReference>
<dbReference type="Pfam" id="PF13412">
    <property type="entry name" value="HTH_24"/>
    <property type="match status" value="1"/>
</dbReference>
<dbReference type="SUPFAM" id="SSF46785">
    <property type="entry name" value="Winged helix' DNA-binding domain"/>
    <property type="match status" value="1"/>
</dbReference>
<dbReference type="AlphaFoldDB" id="A0A402ARE4"/>
<dbReference type="PANTHER" id="PTHR18964:SF149">
    <property type="entry name" value="BIFUNCTIONAL UDP-N-ACETYLGLUCOSAMINE 2-EPIMERASE_N-ACETYLMANNOSAMINE KINASE"/>
    <property type="match status" value="1"/>
</dbReference>
<accession>A0A402ARE4</accession>
<dbReference type="InterPro" id="IPR043129">
    <property type="entry name" value="ATPase_NBD"/>
</dbReference>
<evidence type="ECO:0000256" key="1">
    <source>
        <dbReference type="ARBA" id="ARBA00006479"/>
    </source>
</evidence>
<keyword evidence="2" id="KW-0808">Transferase</keyword>
<keyword evidence="2" id="KW-0418">Kinase</keyword>
<keyword evidence="3" id="KW-1185">Reference proteome</keyword>
<dbReference type="PROSITE" id="PS01125">
    <property type="entry name" value="ROK"/>
    <property type="match status" value="1"/>
</dbReference>